<evidence type="ECO:0000256" key="3">
    <source>
        <dbReference type="ARBA" id="ARBA00022676"/>
    </source>
</evidence>
<evidence type="ECO:0000313" key="8">
    <source>
        <dbReference type="Proteomes" id="UP000749559"/>
    </source>
</evidence>
<evidence type="ECO:0000256" key="4">
    <source>
        <dbReference type="ARBA" id="ARBA00022679"/>
    </source>
</evidence>
<keyword evidence="3" id="KW-0328">Glycosyltransferase</keyword>
<proteinExistence type="predicted"/>
<keyword evidence="8" id="KW-1185">Reference proteome</keyword>
<evidence type="ECO:0008006" key="9">
    <source>
        <dbReference type="Google" id="ProtNLM"/>
    </source>
</evidence>
<evidence type="ECO:0000256" key="5">
    <source>
        <dbReference type="ARBA" id="ARBA00023136"/>
    </source>
</evidence>
<keyword evidence="2" id="KW-1003">Cell membrane</keyword>
<evidence type="ECO:0000313" key="7">
    <source>
        <dbReference type="EMBL" id="CAH1787549.1"/>
    </source>
</evidence>
<dbReference type="PANTHER" id="PTHR22913:SF12">
    <property type="entry name" value="MANNURONAN SYNTHASE"/>
    <property type="match status" value="1"/>
</dbReference>
<dbReference type="AlphaFoldDB" id="A0A8S4P3R8"/>
<reference evidence="7" key="1">
    <citation type="submission" date="2022-03" db="EMBL/GenBank/DDBJ databases">
        <authorList>
            <person name="Martin C."/>
        </authorList>
    </citation>
    <scope>NUCLEOTIDE SEQUENCE</scope>
</reference>
<sequence length="579" mass="66185">MVTSRNDFRDEERVESAIYETLPGTEGTNRVHVHVTKDRMKDIMDDANQASIRKKRSPNIMIQRIIDTNASVAIVIGAMVIIYILNIKLLTISMALPLSWVLTACGVVTLTHYIFEMLFALVNKYKMDKLGRKVLGKQRASFRCNGKVALQIVGYREDPDYFRNCIISARDCYGPIYVLCVVVDGHEEQDAYMAETITEVFGHENTMHIILDDIAANIDDGKWKKEVVKPVSEYLGDGSEYTGKIRPYGGKQGFKVLTIRQLHEGKRSAMHCAMRLLIDLGIDYIMMTDSDTRLGPNSLAHMINLLESDNNIGAVTGDIEIFNANKSPVSFLSAVRYWFAFNMERAAQSLFGVVWCVSGPLGLYRARDIRRVLHDWYYSPCAYGEDRHLTIRILSLGRTVKYTHLAKCTTESPTNLIRWIVQQTRWTKSFYSELGFNLLWTFRINFYLTWVLLYEVVYPFFVTATIVIVLFSSCPISVATLVVLMVSICAFRALVATVISKKPRLLFYFMFSFLYILFLIPTKIVAVMCLWDTRWGTSNRLFVSNGNPVHLIPVFLWFCVLVIGIILNENLFFGLINYI</sequence>
<keyword evidence="6" id="KW-1133">Transmembrane helix</keyword>
<feature type="transmembrane region" description="Helical" evidence="6">
    <location>
        <begin position="65"/>
        <end position="85"/>
    </location>
</feature>
<dbReference type="GO" id="GO:0005886">
    <property type="term" value="C:plasma membrane"/>
    <property type="evidence" value="ECO:0007669"/>
    <property type="project" value="UniProtKB-SubCell"/>
</dbReference>
<comment type="subcellular location">
    <subcellularLocation>
        <location evidence="1">Cell membrane</location>
    </subcellularLocation>
</comment>
<dbReference type="Gene3D" id="3.90.550.10">
    <property type="entry name" value="Spore Coat Polysaccharide Biosynthesis Protein SpsA, Chain A"/>
    <property type="match status" value="1"/>
</dbReference>
<feature type="transmembrane region" description="Helical" evidence="6">
    <location>
        <begin position="551"/>
        <end position="576"/>
    </location>
</feature>
<comment type="caution">
    <text evidence="7">The sequence shown here is derived from an EMBL/GenBank/DDBJ whole genome shotgun (WGS) entry which is preliminary data.</text>
</comment>
<dbReference type="Proteomes" id="UP000749559">
    <property type="component" value="Unassembled WGS sequence"/>
</dbReference>
<dbReference type="PANTHER" id="PTHR22913">
    <property type="entry name" value="HYALURONAN SYNTHASE"/>
    <property type="match status" value="1"/>
</dbReference>
<keyword evidence="6" id="KW-0812">Transmembrane</keyword>
<dbReference type="SUPFAM" id="SSF53448">
    <property type="entry name" value="Nucleotide-diphospho-sugar transferases"/>
    <property type="match status" value="1"/>
</dbReference>
<dbReference type="InterPro" id="IPR029044">
    <property type="entry name" value="Nucleotide-diphossugar_trans"/>
</dbReference>
<feature type="transmembrane region" description="Helical" evidence="6">
    <location>
        <begin position="505"/>
        <end position="531"/>
    </location>
</feature>
<keyword evidence="4" id="KW-0808">Transferase</keyword>
<dbReference type="GO" id="GO:0085029">
    <property type="term" value="P:extracellular matrix assembly"/>
    <property type="evidence" value="ECO:0007669"/>
    <property type="project" value="TreeGrafter"/>
</dbReference>
<name>A0A8S4P3R8_OWEFU</name>
<evidence type="ECO:0000256" key="2">
    <source>
        <dbReference type="ARBA" id="ARBA00022475"/>
    </source>
</evidence>
<gene>
    <name evidence="7" type="ORF">OFUS_LOCUS13223</name>
</gene>
<evidence type="ECO:0000256" key="6">
    <source>
        <dbReference type="SAM" id="Phobius"/>
    </source>
</evidence>
<organism evidence="7 8">
    <name type="scientific">Owenia fusiformis</name>
    <name type="common">Polychaete worm</name>
    <dbReference type="NCBI Taxonomy" id="6347"/>
    <lineage>
        <taxon>Eukaryota</taxon>
        <taxon>Metazoa</taxon>
        <taxon>Spiralia</taxon>
        <taxon>Lophotrochozoa</taxon>
        <taxon>Annelida</taxon>
        <taxon>Polychaeta</taxon>
        <taxon>Sedentaria</taxon>
        <taxon>Canalipalpata</taxon>
        <taxon>Sabellida</taxon>
        <taxon>Oweniida</taxon>
        <taxon>Oweniidae</taxon>
        <taxon>Owenia</taxon>
    </lineage>
</organism>
<protein>
    <recommendedName>
        <fullName evidence="9">Chitin synthase</fullName>
    </recommendedName>
</protein>
<evidence type="ECO:0000256" key="1">
    <source>
        <dbReference type="ARBA" id="ARBA00004236"/>
    </source>
</evidence>
<feature type="transmembrane region" description="Helical" evidence="6">
    <location>
        <begin position="460"/>
        <end position="493"/>
    </location>
</feature>
<dbReference type="EMBL" id="CAIIXF020000006">
    <property type="protein sequence ID" value="CAH1787549.1"/>
    <property type="molecule type" value="Genomic_DNA"/>
</dbReference>
<dbReference type="Pfam" id="PF03142">
    <property type="entry name" value="Chitin_synth_2"/>
    <property type="match status" value="1"/>
</dbReference>
<accession>A0A8S4P3R8</accession>
<dbReference type="OrthoDB" id="9876900at2759"/>
<dbReference type="GO" id="GO:0030213">
    <property type="term" value="P:hyaluronan biosynthetic process"/>
    <property type="evidence" value="ECO:0007669"/>
    <property type="project" value="TreeGrafter"/>
</dbReference>
<keyword evidence="5 6" id="KW-0472">Membrane</keyword>
<dbReference type="GO" id="GO:0050501">
    <property type="term" value="F:hyaluronan synthase activity"/>
    <property type="evidence" value="ECO:0007669"/>
    <property type="project" value="TreeGrafter"/>
</dbReference>
<feature type="transmembrane region" description="Helical" evidence="6">
    <location>
        <begin position="97"/>
        <end position="122"/>
    </location>
</feature>